<gene>
    <name evidence="1" type="ORF">METZ01_LOCUS153383</name>
</gene>
<reference evidence="1" key="1">
    <citation type="submission" date="2018-05" db="EMBL/GenBank/DDBJ databases">
        <authorList>
            <person name="Lanie J.A."/>
            <person name="Ng W.-L."/>
            <person name="Kazmierczak K.M."/>
            <person name="Andrzejewski T.M."/>
            <person name="Davidsen T.M."/>
            <person name="Wayne K.J."/>
            <person name="Tettelin H."/>
            <person name="Glass J.I."/>
            <person name="Rusch D."/>
            <person name="Podicherti R."/>
            <person name="Tsui H.-C.T."/>
            <person name="Winkler M.E."/>
        </authorList>
    </citation>
    <scope>NUCLEOTIDE SEQUENCE</scope>
</reference>
<name>A0A382AGN2_9ZZZZ</name>
<dbReference type="EMBL" id="UINC01025268">
    <property type="protein sequence ID" value="SVB00529.1"/>
    <property type="molecule type" value="Genomic_DNA"/>
</dbReference>
<organism evidence="1">
    <name type="scientific">marine metagenome</name>
    <dbReference type="NCBI Taxonomy" id="408172"/>
    <lineage>
        <taxon>unclassified sequences</taxon>
        <taxon>metagenomes</taxon>
        <taxon>ecological metagenomes</taxon>
    </lineage>
</organism>
<accession>A0A382AGN2</accession>
<sequence length="133" mass="14803">MKFAKILGILFLVYVGVVVSFESGIGYFQPQGGDTLVLSVKDDDGLVSDRVLSRIEVDDQLYVAVNHWPRAWYQKVLANPDVQVTIDGKTRDYTAVKVTASDEAVRVDSARPRSAVFLLLTGFPPRRFVRLDG</sequence>
<protein>
    <recommendedName>
        <fullName evidence="2">DUF385 domain-containing protein</fullName>
    </recommendedName>
</protein>
<dbReference type="Gene3D" id="2.30.110.10">
    <property type="entry name" value="Electron Transport, Fmn-binding Protein, Chain A"/>
    <property type="match status" value="1"/>
</dbReference>
<evidence type="ECO:0000313" key="1">
    <source>
        <dbReference type="EMBL" id="SVB00529.1"/>
    </source>
</evidence>
<proteinExistence type="predicted"/>
<dbReference type="InterPro" id="IPR012349">
    <property type="entry name" value="Split_barrel_FMN-bd"/>
</dbReference>
<dbReference type="Pfam" id="PF04075">
    <property type="entry name" value="F420H2_quin_red"/>
    <property type="match status" value="1"/>
</dbReference>
<dbReference type="InterPro" id="IPR004378">
    <property type="entry name" value="F420H2_quin_Rdtase"/>
</dbReference>
<dbReference type="AlphaFoldDB" id="A0A382AGN2"/>
<evidence type="ECO:0008006" key="2">
    <source>
        <dbReference type="Google" id="ProtNLM"/>
    </source>
</evidence>
<dbReference type="GO" id="GO:0016491">
    <property type="term" value="F:oxidoreductase activity"/>
    <property type="evidence" value="ECO:0007669"/>
    <property type="project" value="InterPro"/>
</dbReference>